<accession>B6Q2L0</accession>
<feature type="compositionally biased region" description="Basic and acidic residues" evidence="6">
    <location>
        <begin position="680"/>
        <end position="697"/>
    </location>
</feature>
<dbReference type="PANTHER" id="PTHR47424:SF15">
    <property type="entry name" value="ZN(II)2CYS6 TRANSCRIPTION FACTOR (EUROFUNG)"/>
    <property type="match status" value="1"/>
</dbReference>
<keyword evidence="2" id="KW-0805">Transcription regulation</keyword>
<dbReference type="PROSITE" id="PS00463">
    <property type="entry name" value="ZN2_CY6_FUNGAL_1"/>
    <property type="match status" value="1"/>
</dbReference>
<feature type="region of interest" description="Disordered" evidence="6">
    <location>
        <begin position="671"/>
        <end position="708"/>
    </location>
</feature>
<feature type="domain" description="Zn(2)-C6 fungal-type" evidence="7">
    <location>
        <begin position="41"/>
        <end position="70"/>
    </location>
</feature>
<dbReference type="CDD" id="cd12148">
    <property type="entry name" value="fungal_TF_MHR"/>
    <property type="match status" value="1"/>
</dbReference>
<dbReference type="GO" id="GO:0000978">
    <property type="term" value="F:RNA polymerase II cis-regulatory region sequence-specific DNA binding"/>
    <property type="evidence" value="ECO:0007669"/>
    <property type="project" value="TreeGrafter"/>
</dbReference>
<evidence type="ECO:0000256" key="2">
    <source>
        <dbReference type="ARBA" id="ARBA00023015"/>
    </source>
</evidence>
<dbReference type="GO" id="GO:0000981">
    <property type="term" value="F:DNA-binding transcription factor activity, RNA polymerase II-specific"/>
    <property type="evidence" value="ECO:0007669"/>
    <property type="project" value="InterPro"/>
</dbReference>
<feature type="compositionally biased region" description="Low complexity" evidence="6">
    <location>
        <begin position="17"/>
        <end position="32"/>
    </location>
</feature>
<dbReference type="PROSITE" id="PS50048">
    <property type="entry name" value="ZN2_CY6_FUNGAL_2"/>
    <property type="match status" value="1"/>
</dbReference>
<keyword evidence="4" id="KW-0804">Transcription</keyword>
<dbReference type="Pfam" id="PF04082">
    <property type="entry name" value="Fungal_trans"/>
    <property type="match status" value="1"/>
</dbReference>
<keyword evidence="9" id="KW-1185">Reference proteome</keyword>
<feature type="compositionally biased region" description="Polar residues" evidence="6">
    <location>
        <begin position="698"/>
        <end position="708"/>
    </location>
</feature>
<dbReference type="SMART" id="SM00066">
    <property type="entry name" value="GAL4"/>
    <property type="match status" value="1"/>
</dbReference>
<dbReference type="InterPro" id="IPR007219">
    <property type="entry name" value="XnlR_reg_dom"/>
</dbReference>
<dbReference type="InterPro" id="IPR036864">
    <property type="entry name" value="Zn2-C6_fun-type_DNA-bd_sf"/>
</dbReference>
<dbReference type="GO" id="GO:0005634">
    <property type="term" value="C:nucleus"/>
    <property type="evidence" value="ECO:0007669"/>
    <property type="project" value="TreeGrafter"/>
</dbReference>
<organism evidence="8 9">
    <name type="scientific">Talaromyces marneffei (strain ATCC 18224 / CBS 334.59 / QM 7333)</name>
    <name type="common">Penicillium marneffei</name>
    <dbReference type="NCBI Taxonomy" id="441960"/>
    <lineage>
        <taxon>Eukaryota</taxon>
        <taxon>Fungi</taxon>
        <taxon>Dikarya</taxon>
        <taxon>Ascomycota</taxon>
        <taxon>Pezizomycotina</taxon>
        <taxon>Eurotiomycetes</taxon>
        <taxon>Eurotiomycetidae</taxon>
        <taxon>Eurotiales</taxon>
        <taxon>Trichocomaceae</taxon>
        <taxon>Talaromyces</taxon>
        <taxon>Talaromyces sect. Talaromyces</taxon>
    </lineage>
</organism>
<evidence type="ECO:0000256" key="1">
    <source>
        <dbReference type="ARBA" id="ARBA00022723"/>
    </source>
</evidence>
<feature type="compositionally biased region" description="Acidic residues" evidence="6">
    <location>
        <begin position="95"/>
        <end position="104"/>
    </location>
</feature>
<feature type="region of interest" description="Disordered" evidence="6">
    <location>
        <begin position="117"/>
        <end position="146"/>
    </location>
</feature>
<evidence type="ECO:0000256" key="6">
    <source>
        <dbReference type="SAM" id="MobiDB-lite"/>
    </source>
</evidence>
<dbReference type="Pfam" id="PF00172">
    <property type="entry name" value="Zn_clus"/>
    <property type="match status" value="1"/>
</dbReference>
<feature type="region of interest" description="Disordered" evidence="6">
    <location>
        <begin position="79"/>
        <end position="104"/>
    </location>
</feature>
<dbReference type="InterPro" id="IPR001138">
    <property type="entry name" value="Zn2Cys6_DnaBD"/>
</dbReference>
<dbReference type="PANTHER" id="PTHR47424">
    <property type="entry name" value="REGULATORY PROTEIN GAL4"/>
    <property type="match status" value="1"/>
</dbReference>
<evidence type="ECO:0000259" key="7">
    <source>
        <dbReference type="PROSITE" id="PS50048"/>
    </source>
</evidence>
<dbReference type="VEuPathDB" id="FungiDB:PMAA_018750"/>
<protein>
    <submittedName>
        <fullName evidence="8">C6 transcription factor, putative</fullName>
    </submittedName>
</protein>
<evidence type="ECO:0000313" key="9">
    <source>
        <dbReference type="Proteomes" id="UP000001294"/>
    </source>
</evidence>
<dbReference type="SMART" id="SM00906">
    <property type="entry name" value="Fungal_trans"/>
    <property type="match status" value="1"/>
</dbReference>
<feature type="region of interest" description="Disordered" evidence="6">
    <location>
        <begin position="1"/>
        <end position="32"/>
    </location>
</feature>
<evidence type="ECO:0000256" key="3">
    <source>
        <dbReference type="ARBA" id="ARBA00023125"/>
    </source>
</evidence>
<keyword evidence="5" id="KW-0539">Nucleus</keyword>
<dbReference type="OrthoDB" id="2123952at2759"/>
<evidence type="ECO:0000256" key="4">
    <source>
        <dbReference type="ARBA" id="ARBA00023163"/>
    </source>
</evidence>
<proteinExistence type="predicted"/>
<dbReference type="GO" id="GO:0008270">
    <property type="term" value="F:zinc ion binding"/>
    <property type="evidence" value="ECO:0007669"/>
    <property type="project" value="InterPro"/>
</dbReference>
<gene>
    <name evidence="8" type="ORF">PMAA_018750</name>
</gene>
<dbReference type="SUPFAM" id="SSF57701">
    <property type="entry name" value="Zn2/Cys6 DNA-binding domain"/>
    <property type="match status" value="1"/>
</dbReference>
<dbReference type="InterPro" id="IPR051127">
    <property type="entry name" value="Fungal_SecMet_Regulators"/>
</dbReference>
<dbReference type="GO" id="GO:0000435">
    <property type="term" value="P:positive regulation of transcription from RNA polymerase II promoter by galactose"/>
    <property type="evidence" value="ECO:0007669"/>
    <property type="project" value="TreeGrafter"/>
</dbReference>
<dbReference type="EMBL" id="DS995899">
    <property type="protein sequence ID" value="EEA26967.1"/>
    <property type="molecule type" value="Genomic_DNA"/>
</dbReference>
<dbReference type="GO" id="GO:0006351">
    <property type="term" value="P:DNA-templated transcription"/>
    <property type="evidence" value="ECO:0007669"/>
    <property type="project" value="InterPro"/>
</dbReference>
<evidence type="ECO:0000256" key="5">
    <source>
        <dbReference type="ARBA" id="ARBA00023242"/>
    </source>
</evidence>
<keyword evidence="1" id="KW-0479">Metal-binding</keyword>
<name>B6Q2L0_TALMQ</name>
<keyword evidence="3" id="KW-0238">DNA-binding</keyword>
<dbReference type="Proteomes" id="UP000001294">
    <property type="component" value="Unassembled WGS sequence"/>
</dbReference>
<sequence>MTKNQPRDTDATPNDTEIVSSEAATAAAVTGGAPRWRISKACQQCRRRKIRCDGREPCQHCKQKKLECEYRGFVRQRKRKHELLSKSEDAVAAGETDDGDDGEDVAIRDIQAPVSARGKGVSSVNRKGSRLISGPSHGASADGSSRRNDLVDYSVAATHVASPSCVIQLYYGPHSNFSLMQLMYRQLVDGLGATDSNNNASSSHRDEVEEVGPGLDLFSFRRLFFGDLAGNQDTSISGGLALGPNSLFFMHPSTASKYLERFLSTIYYLTPWKSKERYRQMLNGLYQPNSDMSADSPQTTLLLLMMALGAAELKDDEMGDFLYKRAKANSVAFDEIVNVQTIQVPILMIMPMMLTFYYAHYQSERARPNSAFLSLGTATRKALAAGLHKNTRFKVEQTTEDAEEKRLTFWSLFFYEIWICFGLGRSMTIPAHEITIPDPKEQPMLLALVEIARIMARAARNMYSQRHDSLLLMWKSAKEIRKEAHAFARRVQGVLNFGLDASPKTGEVGVCQIVLQLLYHNTLLLTFRPFLVFRARWRRDGIMKQNENPSTSGDKNEQSVTPPWLDEACESCLEAARCMIRHLSGACEINQYVREISYHGFHLETACFTLAFDMMHSTPQAAEKHLPWVRSGLRCLSTMMPDGEAKGQTHLTMSAVQQMLIAVFPELSTATGPDLSSPDDSNRFDSDVYDRSTRGSEHSYNLPTRNPISTNAQLASESAPRQVSYGQHQIYNPVMSSALPEYNNIYTNPSTFFTSLGQNLMATPVSSTESNPNTNNNANNISADDIGMVDFTQADIPIDWKDFDFSTMDLETFMSIDPVNSSAANINNHAVDYLNAFGGGVGGHGGWGGNDFGGFGSAR</sequence>
<feature type="compositionally biased region" description="Basic and acidic residues" evidence="6">
    <location>
        <begin position="1"/>
        <end position="10"/>
    </location>
</feature>
<evidence type="ECO:0000313" key="8">
    <source>
        <dbReference type="EMBL" id="EEA26967.1"/>
    </source>
</evidence>
<dbReference type="PhylomeDB" id="B6Q2L0"/>
<dbReference type="Gene3D" id="4.10.240.10">
    <property type="entry name" value="Zn(2)-C6 fungal-type DNA-binding domain"/>
    <property type="match status" value="1"/>
</dbReference>
<dbReference type="HOGENOM" id="CLU_010839_0_0_1"/>
<reference evidence="9" key="1">
    <citation type="journal article" date="2015" name="Genome Announc.">
        <title>Genome sequence of the AIDS-associated pathogen Penicillium marneffei (ATCC18224) and its near taxonomic relative Talaromyces stipitatus (ATCC10500).</title>
        <authorList>
            <person name="Nierman W.C."/>
            <person name="Fedorova-Abrams N.D."/>
            <person name="Andrianopoulos A."/>
        </authorList>
    </citation>
    <scope>NUCLEOTIDE SEQUENCE [LARGE SCALE GENOMIC DNA]</scope>
    <source>
        <strain evidence="9">ATCC 18224 / CBS 334.59 / QM 7333</strain>
    </source>
</reference>
<dbReference type="AlphaFoldDB" id="B6Q2L0"/>
<dbReference type="CDD" id="cd00067">
    <property type="entry name" value="GAL4"/>
    <property type="match status" value="1"/>
</dbReference>